<keyword evidence="2" id="KW-0542">Nucleomorph</keyword>
<evidence type="ECO:0000256" key="1">
    <source>
        <dbReference type="SAM" id="Phobius"/>
    </source>
</evidence>
<geneLocation type="nucleomorph" evidence="2"/>
<organism evidence="2 3">
    <name type="scientific">Lotharella oceanica</name>
    <dbReference type="NCBI Taxonomy" id="641309"/>
    <lineage>
        <taxon>Eukaryota</taxon>
        <taxon>Sar</taxon>
        <taxon>Rhizaria</taxon>
        <taxon>Cercozoa</taxon>
        <taxon>Chlorarachniophyceae</taxon>
        <taxon>Lotharella</taxon>
    </lineage>
</organism>
<evidence type="ECO:0000313" key="3">
    <source>
        <dbReference type="Proteomes" id="UP000243670"/>
    </source>
</evidence>
<dbReference type="AlphaFoldDB" id="A0A060DAS2"/>
<proteinExistence type="predicted"/>
<keyword evidence="1" id="KW-0812">Transmembrane</keyword>
<name>A0A060DAS2_9EUKA</name>
<gene>
    <name evidence="2" type="ORF">M951_chr1129</name>
</gene>
<evidence type="ECO:0000313" key="2">
    <source>
        <dbReference type="EMBL" id="AIB09610.1"/>
    </source>
</evidence>
<dbReference type="Proteomes" id="UP000243670">
    <property type="component" value="Nucleomorph 1"/>
</dbReference>
<keyword evidence="1" id="KW-1133">Transmembrane helix</keyword>
<accession>A0A060DAS2</accession>
<sequence>MKKYTFLRVISRLLIIKIIYLYLYHMSLKTKEFAEQNLIISFIGLKKLDKIIIKKIFKNYLNFEKKIDKLKQMLFDKFYFILINNFNRTEYEDIPMISNLIVFFISEYDSFSIQFYETILFLKESLVYEIIIYLRINSKQKAFILNLNKKLKYFFNFKIKLYHTYSSNPFFSSLDILIKTLYHIQQHSNNHNFKTTEKTFIIFNFLKPFCKIYNNYEYYAFSLSGIRNNNKLKKHLFLYNIGLLEIKKTCINLKQPYILLFFLQSIIKNLQHFTILKNKFHLYSCWKSIIEIKKILIFFTCRKITTAFFTKNKHCYKHITIIKLTKSKYYSKLIKNLQYVCFSIFITKKIMPLILLKFSKINFISIFKTFTYNKKKFSIIRHKNYFKKNTFFFSVINSHMDEWNIIGFASIVKQSFLNSNFKVAKINIKTKLKNSFMVNNFLKKKHVNAIKNNNENFYKWNDFNIPFFSLIKYLYKHYYLLLLWRKNSFNQIIRNNKTKINTHIVPIYSNTISIHNLSFSCYREGVYITEDVVLKSKFIPIKTDFIHKLRFLHISSSFQYIQKSAMQLWLYISKKNSFVWNLTEVDIVLYILLKKQVTRNNVWFTVLFYIR</sequence>
<dbReference type="EMBL" id="CP006627">
    <property type="protein sequence ID" value="AIB09610.1"/>
    <property type="molecule type" value="Genomic_DNA"/>
</dbReference>
<feature type="transmembrane region" description="Helical" evidence="1">
    <location>
        <begin position="6"/>
        <end position="24"/>
    </location>
</feature>
<reference evidence="2 3" key="1">
    <citation type="journal article" date="2014" name="BMC Genomics">
        <title>Nucleomorph and plastid genome sequences of the chlorarachniophyte Lotharella oceanica: convergent reductive evolution and frequent recombination in nucleomorph-bearing algae.</title>
        <authorList>
            <person name="Tanifuji G."/>
            <person name="Onodera N.T."/>
            <person name="Brown M.W."/>
            <person name="Curtis B.A."/>
            <person name="Roger A.J."/>
            <person name="Ka-Shu Wong G."/>
            <person name="Melkonian M."/>
            <person name="Archibald J.M."/>
        </authorList>
    </citation>
    <scope>NUCLEOTIDE SEQUENCE [LARGE SCALE GENOMIC DNA]</scope>
    <source>
        <strain evidence="2 3">CCMP622</strain>
    </source>
</reference>
<protein>
    <submittedName>
        <fullName evidence="2">Uncharacterized protein</fullName>
    </submittedName>
</protein>
<keyword evidence="1" id="KW-0472">Membrane</keyword>